<comment type="caution">
    <text evidence="2">The sequence shown here is derived from an EMBL/GenBank/DDBJ whole genome shotgun (WGS) entry which is preliminary data.</text>
</comment>
<organism evidence="2 3">
    <name type="scientific">Escallonia herrerae</name>
    <dbReference type="NCBI Taxonomy" id="1293975"/>
    <lineage>
        <taxon>Eukaryota</taxon>
        <taxon>Viridiplantae</taxon>
        <taxon>Streptophyta</taxon>
        <taxon>Embryophyta</taxon>
        <taxon>Tracheophyta</taxon>
        <taxon>Spermatophyta</taxon>
        <taxon>Magnoliopsida</taxon>
        <taxon>eudicotyledons</taxon>
        <taxon>Gunneridae</taxon>
        <taxon>Pentapetalae</taxon>
        <taxon>asterids</taxon>
        <taxon>campanulids</taxon>
        <taxon>Escalloniales</taxon>
        <taxon>Escalloniaceae</taxon>
        <taxon>Escallonia</taxon>
    </lineage>
</organism>
<accession>A0AA88XJH0</accession>
<dbReference type="Proteomes" id="UP001188597">
    <property type="component" value="Unassembled WGS sequence"/>
</dbReference>
<protein>
    <submittedName>
        <fullName evidence="2">Uncharacterized protein</fullName>
    </submittedName>
</protein>
<proteinExistence type="predicted"/>
<keyword evidence="3" id="KW-1185">Reference proteome</keyword>
<feature type="region of interest" description="Disordered" evidence="1">
    <location>
        <begin position="41"/>
        <end position="82"/>
    </location>
</feature>
<reference evidence="2" key="1">
    <citation type="submission" date="2022-12" db="EMBL/GenBank/DDBJ databases">
        <title>Draft genome assemblies for two species of Escallonia (Escalloniales).</title>
        <authorList>
            <person name="Chanderbali A."/>
            <person name="Dervinis C."/>
            <person name="Anghel I."/>
            <person name="Soltis D."/>
            <person name="Soltis P."/>
            <person name="Zapata F."/>
        </authorList>
    </citation>
    <scope>NUCLEOTIDE SEQUENCE</scope>
    <source>
        <strain evidence="2">UCBG64.0493</strain>
        <tissue evidence="2">Leaf</tissue>
    </source>
</reference>
<sequence length="201" mass="22631">MGEEKAKPAGVWPTVKPFVNGGASGMLATCVMQPIDMIKNKGNGAHEVGDQEDREQGKMTDDLQETTVGPEQEGRRAGHQVRHPGGTDCLLQCLMNTVLGRYKAATGDGGGKRSRESTGSRWRSWRQRGTWRRYWNFKKDGVHLLFCRFFSSIEENLSSEIKLTTERGGGARAKSDDRSCIHWQHRRWAWPVQQRCQGASR</sequence>
<evidence type="ECO:0000313" key="3">
    <source>
        <dbReference type="Proteomes" id="UP001188597"/>
    </source>
</evidence>
<evidence type="ECO:0000313" key="2">
    <source>
        <dbReference type="EMBL" id="KAK3043585.1"/>
    </source>
</evidence>
<dbReference type="EMBL" id="JAVXUP010000005">
    <property type="protein sequence ID" value="KAK3043585.1"/>
    <property type="molecule type" value="Genomic_DNA"/>
</dbReference>
<dbReference type="AlphaFoldDB" id="A0AA88XJH0"/>
<evidence type="ECO:0000256" key="1">
    <source>
        <dbReference type="SAM" id="MobiDB-lite"/>
    </source>
</evidence>
<feature type="compositionally biased region" description="Basic and acidic residues" evidence="1">
    <location>
        <begin position="47"/>
        <end position="61"/>
    </location>
</feature>
<name>A0AA88XJH0_9ASTE</name>
<gene>
    <name evidence="2" type="ORF">RJ639_002164</name>
</gene>